<sequence>MDAETRLNFNLENCGIYGVLGQTFVQLALERGLPELASFDVTSEAKMDAVIEVINSEAITKVYTHTPVDAREKGQWHYKLFDLGNTLILVNVTSQYNWDVRGISRSRTALDGIMAAIKKALPIMKSEDPNVVPVNFWALTEQGRVSCRTRRITVPSWYDVRLGYTSKARDGLESLMNLWPPLEDNGRLMLWHGVPGTGKSYGIRSLAQAWQKWCAVNYIVDPEKFFGSADYMLQVILQSADEGSGSGALTTEKDLREFTGDDTKVYTGHPWSLLIMEDSDEFLTADAKKRSGQSMSRLLNLTSGFIGQGLNTLVLITTNEPLENIHTALQREGRCMANVEFGNLTKEEGQAWAEEQKGNPVVEGATNIADLYALLRKQRQVRTGSVKPKMGFAVRS</sequence>
<dbReference type="AlphaFoldDB" id="A0A0F9BMC8"/>
<evidence type="ECO:0000259" key="1">
    <source>
        <dbReference type="Pfam" id="PF00004"/>
    </source>
</evidence>
<dbReference type="Gene3D" id="3.40.50.300">
    <property type="entry name" value="P-loop containing nucleotide triphosphate hydrolases"/>
    <property type="match status" value="1"/>
</dbReference>
<organism evidence="2">
    <name type="scientific">marine sediment metagenome</name>
    <dbReference type="NCBI Taxonomy" id="412755"/>
    <lineage>
        <taxon>unclassified sequences</taxon>
        <taxon>metagenomes</taxon>
        <taxon>ecological metagenomes</taxon>
    </lineage>
</organism>
<dbReference type="InterPro" id="IPR027417">
    <property type="entry name" value="P-loop_NTPase"/>
</dbReference>
<name>A0A0F9BMC8_9ZZZZ</name>
<dbReference type="EMBL" id="LAZR01037133">
    <property type="protein sequence ID" value="KKL23009.1"/>
    <property type="molecule type" value="Genomic_DNA"/>
</dbReference>
<comment type="caution">
    <text evidence="2">The sequence shown here is derived from an EMBL/GenBank/DDBJ whole genome shotgun (WGS) entry which is preliminary data.</text>
</comment>
<dbReference type="SUPFAM" id="SSF52540">
    <property type="entry name" value="P-loop containing nucleoside triphosphate hydrolases"/>
    <property type="match status" value="1"/>
</dbReference>
<reference evidence="2" key="1">
    <citation type="journal article" date="2015" name="Nature">
        <title>Complex archaea that bridge the gap between prokaryotes and eukaryotes.</title>
        <authorList>
            <person name="Spang A."/>
            <person name="Saw J.H."/>
            <person name="Jorgensen S.L."/>
            <person name="Zaremba-Niedzwiedzka K."/>
            <person name="Martijn J."/>
            <person name="Lind A.E."/>
            <person name="van Eijk R."/>
            <person name="Schleper C."/>
            <person name="Guy L."/>
            <person name="Ettema T.J."/>
        </authorList>
    </citation>
    <scope>NUCLEOTIDE SEQUENCE</scope>
</reference>
<protein>
    <recommendedName>
        <fullName evidence="1">ATPase AAA-type core domain-containing protein</fullName>
    </recommendedName>
</protein>
<proteinExistence type="predicted"/>
<dbReference type="InterPro" id="IPR003959">
    <property type="entry name" value="ATPase_AAA_core"/>
</dbReference>
<evidence type="ECO:0000313" key="2">
    <source>
        <dbReference type="EMBL" id="KKL23009.1"/>
    </source>
</evidence>
<feature type="domain" description="ATPase AAA-type core" evidence="1">
    <location>
        <begin position="189"/>
        <end position="342"/>
    </location>
</feature>
<accession>A0A0F9BMC8</accession>
<dbReference type="GO" id="GO:0016887">
    <property type="term" value="F:ATP hydrolysis activity"/>
    <property type="evidence" value="ECO:0007669"/>
    <property type="project" value="InterPro"/>
</dbReference>
<dbReference type="GO" id="GO:0005524">
    <property type="term" value="F:ATP binding"/>
    <property type="evidence" value="ECO:0007669"/>
    <property type="project" value="InterPro"/>
</dbReference>
<gene>
    <name evidence="2" type="ORF">LCGC14_2429700</name>
</gene>
<dbReference type="Pfam" id="PF00004">
    <property type="entry name" value="AAA"/>
    <property type="match status" value="1"/>
</dbReference>